<dbReference type="HOGENOM" id="CLU_614042_0_0_1"/>
<proteinExistence type="predicted"/>
<name>K1WC37_MARBU</name>
<keyword evidence="3" id="KW-1185">Reference proteome</keyword>
<reference evidence="2 3" key="1">
    <citation type="journal article" date="2012" name="BMC Genomics">
        <title>Sequencing the genome of Marssonina brunnea reveals fungus-poplar co-evolution.</title>
        <authorList>
            <person name="Zhu S."/>
            <person name="Cao Y.-Z."/>
            <person name="Jiang C."/>
            <person name="Tan B.-Y."/>
            <person name="Wang Z."/>
            <person name="Feng S."/>
            <person name="Zhang L."/>
            <person name="Su X.-H."/>
            <person name="Brejova B."/>
            <person name="Vinar T."/>
            <person name="Xu M."/>
            <person name="Wang M.-X."/>
            <person name="Zhang S.-G."/>
            <person name="Huang M.-R."/>
            <person name="Wu R."/>
            <person name="Zhou Y."/>
        </authorList>
    </citation>
    <scope>NUCLEOTIDE SEQUENCE [LARGE SCALE GENOMIC DNA]</scope>
    <source>
        <strain evidence="2 3">MB_m1</strain>
    </source>
</reference>
<dbReference type="InterPro" id="IPR045518">
    <property type="entry name" value="2EXR"/>
</dbReference>
<dbReference type="PANTHER" id="PTHR35910">
    <property type="entry name" value="2EXR DOMAIN-CONTAINING PROTEIN"/>
    <property type="match status" value="1"/>
</dbReference>
<gene>
    <name evidence="2" type="ORF">MBM_06711</name>
</gene>
<accession>K1WC37</accession>
<evidence type="ECO:0000313" key="3">
    <source>
        <dbReference type="Proteomes" id="UP000006753"/>
    </source>
</evidence>
<sequence>MASQRVFTPQSSEPGYTINSKRGIPYLPCTRYMAQGLNLPPRTTESEIRENSDDYANAILKCRNNHIWNQHLQDPTKGEGISYDQEFVVQAPNALTEFHLFPKLPAEVRIKIWKFVALTPRIVPVELVLQPNPPSPLVAGRPSHSFYPYIAPRFRYPAVLCASFEARKECLQYYELRFMYDRPGDTARYAFNKHADYLYFGADYSRSCDVSKIFYADLDVPRVAISLPSLRSAKDILLDLHGRYNPLHSFPLERQAECLGLKEVRFVVQTPYSYVDPTSVDANVVFHSTCSHGVTDKQRILRAELAKVDNDLPVGTEARTGWVGADTPSFEFTWILYEKDKVSVERKLSGLEVRKIMGSGPEILGKLAESADCQVSFLESDQQNGYSCQFSIQGPARGVERMKSAVQEVLVSKYTGRLNAGQEPTICLQNEISRGHGWWSRHRREQ</sequence>
<dbReference type="EMBL" id="JH921443">
    <property type="protein sequence ID" value="EKD14950.1"/>
    <property type="molecule type" value="Genomic_DNA"/>
</dbReference>
<dbReference type="PANTHER" id="PTHR35910:SF6">
    <property type="entry name" value="2EXR DOMAIN-CONTAINING PROTEIN"/>
    <property type="match status" value="1"/>
</dbReference>
<protein>
    <recommendedName>
        <fullName evidence="1">2EXR domain-containing protein</fullName>
    </recommendedName>
</protein>
<dbReference type="AlphaFoldDB" id="K1WC37"/>
<dbReference type="OrthoDB" id="3565000at2759"/>
<dbReference type="Proteomes" id="UP000006753">
    <property type="component" value="Unassembled WGS sequence"/>
</dbReference>
<dbReference type="Pfam" id="PF20150">
    <property type="entry name" value="2EXR"/>
    <property type="match status" value="1"/>
</dbReference>
<dbReference type="KEGG" id="mbe:MBM_06711"/>
<evidence type="ECO:0000313" key="2">
    <source>
        <dbReference type="EMBL" id="EKD14950.1"/>
    </source>
</evidence>
<feature type="domain" description="2EXR" evidence="1">
    <location>
        <begin position="98"/>
        <end position="198"/>
    </location>
</feature>
<dbReference type="InParanoid" id="K1WC37"/>
<evidence type="ECO:0000259" key="1">
    <source>
        <dbReference type="Pfam" id="PF20150"/>
    </source>
</evidence>
<organism evidence="2 3">
    <name type="scientific">Marssonina brunnea f. sp. multigermtubi (strain MB_m1)</name>
    <name type="common">Marssonina leaf spot fungus</name>
    <dbReference type="NCBI Taxonomy" id="1072389"/>
    <lineage>
        <taxon>Eukaryota</taxon>
        <taxon>Fungi</taxon>
        <taxon>Dikarya</taxon>
        <taxon>Ascomycota</taxon>
        <taxon>Pezizomycotina</taxon>
        <taxon>Leotiomycetes</taxon>
        <taxon>Helotiales</taxon>
        <taxon>Drepanopezizaceae</taxon>
        <taxon>Drepanopeziza</taxon>
    </lineage>
</organism>